<organism evidence="2">
    <name type="scientific">Candidatus Kentrum sp. DK</name>
    <dbReference type="NCBI Taxonomy" id="2126562"/>
    <lineage>
        <taxon>Bacteria</taxon>
        <taxon>Pseudomonadati</taxon>
        <taxon>Pseudomonadota</taxon>
        <taxon>Gammaproteobacteria</taxon>
        <taxon>Candidatus Kentrum</taxon>
    </lineage>
</organism>
<dbReference type="AlphaFoldDB" id="A0A450SFE5"/>
<evidence type="ECO:0000313" key="3">
    <source>
        <dbReference type="EMBL" id="VFJ57348.1"/>
    </source>
</evidence>
<feature type="region of interest" description="Disordered" evidence="1">
    <location>
        <begin position="69"/>
        <end position="93"/>
    </location>
</feature>
<dbReference type="EMBL" id="CAADEX010000065">
    <property type="protein sequence ID" value="VFJ57348.1"/>
    <property type="molecule type" value="Genomic_DNA"/>
</dbReference>
<sequence length="312" mass="32570">MAMVRITDSHGSVREISVVRGDALTLQPGDQVEYIGIDSRDLNVTHAGRAEGETLSEIFAAVNDAREAAEQNWSERGNEQTERAQTRTDAVDHSGTGHPFAEEDAFPSLSSEAHYALDEDAFLDRSLSQGAGGHSQAPRISVDWLGESLGENPWKEGRGSNGLDNGPETLPLRLVINTTSLTWDLASDAVTNTITGESITGQAIDGYIVGATVFADANENGTLDAGEAWTTTGVNGIFTLTGGSGPLVLTGGVDISTGKALVGTLSAPTGSTVITPLTTVMQKLIENGTASDANAAQSQVRSAFGLSENILI</sequence>
<evidence type="ECO:0000313" key="2">
    <source>
        <dbReference type="EMBL" id="VFJ51555.1"/>
    </source>
</evidence>
<dbReference type="EMBL" id="CAADEY010000032">
    <property type="protein sequence ID" value="VFJ51555.1"/>
    <property type="molecule type" value="Genomic_DNA"/>
</dbReference>
<feature type="compositionally biased region" description="Basic and acidic residues" evidence="1">
    <location>
        <begin position="76"/>
        <end position="92"/>
    </location>
</feature>
<evidence type="ECO:0000256" key="1">
    <source>
        <dbReference type="SAM" id="MobiDB-lite"/>
    </source>
</evidence>
<proteinExistence type="predicted"/>
<reference evidence="2" key="1">
    <citation type="submission" date="2019-02" db="EMBL/GenBank/DDBJ databases">
        <authorList>
            <person name="Gruber-Vodicka R. H."/>
            <person name="Seah K. B. B."/>
        </authorList>
    </citation>
    <scope>NUCLEOTIDE SEQUENCE</scope>
    <source>
        <strain evidence="2">BECK_DK161</strain>
        <strain evidence="3">BECK_DK47</strain>
    </source>
</reference>
<accession>A0A450SFE5</accession>
<protein>
    <submittedName>
        <fullName evidence="2">Uncharacterized protein</fullName>
    </submittedName>
</protein>
<name>A0A450SFE5_9GAMM</name>
<gene>
    <name evidence="3" type="ORF">BECKDK2373B_GA0170837_106522</name>
    <name evidence="2" type="ORF">BECKDK2373C_GA0170839_103217</name>
</gene>